<evidence type="ECO:0000256" key="1">
    <source>
        <dbReference type="SAM" id="MobiDB-lite"/>
    </source>
</evidence>
<reference evidence="3" key="1">
    <citation type="journal article" date="2021" name="Genome Biol. Evol.">
        <title>A High-Quality Reference Genome for a Parasitic Bivalve with Doubly Uniparental Inheritance (Bivalvia: Unionida).</title>
        <authorList>
            <person name="Smith C.H."/>
        </authorList>
    </citation>
    <scope>NUCLEOTIDE SEQUENCE</scope>
    <source>
        <strain evidence="3">CHS0354</strain>
    </source>
</reference>
<feature type="domain" description="C2H2-type" evidence="2">
    <location>
        <begin position="139"/>
        <end position="162"/>
    </location>
</feature>
<dbReference type="InterPro" id="IPR013087">
    <property type="entry name" value="Znf_C2H2_type"/>
</dbReference>
<sequence>MSETSHMYQCGHCDYKAPGTPSLVLHHYLNHPGQQFQQICLPSAMSPDPLEDPPVSPVRQDESREQVETNSDIAMDKKDPAGVERNVSKDPPTQGKNTKRQQFGRKKKKAVETFFQPRRLSLKRKKRLRSKGSDRSKKFQCGWCKFSANQPMFILAHHKSRHPSRELDIIMLEPSGKCKNELTLSPSEEEQNCPVFDNCPDVEDESFDKSKGYVLKLSTHSGQIQFHCAYCSYTGHLRHQLKMHCRKEHPNKTFLIIEPGFSGGTCSDSSNDKFYNEEVVDIIASETDQYAARHELNNATKHEVDNAARDELDNGLYSELKQGLEGFKFTPVAVKCIDVMKCDLKHLHKIIQSKEINCINIDSLEDKDVINLILKGREKYSFYIKEACRDSVCLNVLTPQEIQDVIMR</sequence>
<feature type="domain" description="C2H2-type" evidence="2">
    <location>
        <begin position="8"/>
        <end position="31"/>
    </location>
</feature>
<dbReference type="SMART" id="SM00355">
    <property type="entry name" value="ZnF_C2H2"/>
    <property type="match status" value="3"/>
</dbReference>
<dbReference type="Proteomes" id="UP001195483">
    <property type="component" value="Unassembled WGS sequence"/>
</dbReference>
<proteinExistence type="predicted"/>
<comment type="caution">
    <text evidence="3">The sequence shown here is derived from an EMBL/GenBank/DDBJ whole genome shotgun (WGS) entry which is preliminary data.</text>
</comment>
<evidence type="ECO:0000313" key="3">
    <source>
        <dbReference type="EMBL" id="KAK3598971.1"/>
    </source>
</evidence>
<evidence type="ECO:0000259" key="2">
    <source>
        <dbReference type="SMART" id="SM00355"/>
    </source>
</evidence>
<feature type="region of interest" description="Disordered" evidence="1">
    <location>
        <begin position="43"/>
        <end position="110"/>
    </location>
</feature>
<evidence type="ECO:0000313" key="4">
    <source>
        <dbReference type="Proteomes" id="UP001195483"/>
    </source>
</evidence>
<reference evidence="3" key="3">
    <citation type="submission" date="2023-05" db="EMBL/GenBank/DDBJ databases">
        <authorList>
            <person name="Smith C.H."/>
        </authorList>
    </citation>
    <scope>NUCLEOTIDE SEQUENCE</scope>
    <source>
        <strain evidence="3">CHS0354</strain>
        <tissue evidence="3">Mantle</tissue>
    </source>
</reference>
<accession>A0AAE0SVN6</accession>
<protein>
    <recommendedName>
        <fullName evidence="2">C2H2-type domain-containing protein</fullName>
    </recommendedName>
</protein>
<reference evidence="3" key="2">
    <citation type="journal article" date="2021" name="Genome Biol. Evol.">
        <title>Developing a high-quality reference genome for a parasitic bivalve with doubly uniparental inheritance (Bivalvia: Unionida).</title>
        <authorList>
            <person name="Smith C.H."/>
        </authorList>
    </citation>
    <scope>NUCLEOTIDE SEQUENCE</scope>
    <source>
        <strain evidence="3">CHS0354</strain>
        <tissue evidence="3">Mantle</tissue>
    </source>
</reference>
<feature type="compositionally biased region" description="Basic and acidic residues" evidence="1">
    <location>
        <begin position="74"/>
        <end position="88"/>
    </location>
</feature>
<keyword evidence="4" id="KW-1185">Reference proteome</keyword>
<organism evidence="3 4">
    <name type="scientific">Potamilus streckersoni</name>
    <dbReference type="NCBI Taxonomy" id="2493646"/>
    <lineage>
        <taxon>Eukaryota</taxon>
        <taxon>Metazoa</taxon>
        <taxon>Spiralia</taxon>
        <taxon>Lophotrochozoa</taxon>
        <taxon>Mollusca</taxon>
        <taxon>Bivalvia</taxon>
        <taxon>Autobranchia</taxon>
        <taxon>Heteroconchia</taxon>
        <taxon>Palaeoheterodonta</taxon>
        <taxon>Unionida</taxon>
        <taxon>Unionoidea</taxon>
        <taxon>Unionidae</taxon>
        <taxon>Ambleminae</taxon>
        <taxon>Lampsilini</taxon>
        <taxon>Potamilus</taxon>
    </lineage>
</organism>
<dbReference type="EMBL" id="JAEAOA010001460">
    <property type="protein sequence ID" value="KAK3598971.1"/>
    <property type="molecule type" value="Genomic_DNA"/>
</dbReference>
<feature type="compositionally biased region" description="Basic residues" evidence="1">
    <location>
        <begin position="97"/>
        <end position="109"/>
    </location>
</feature>
<name>A0AAE0SVN6_9BIVA</name>
<feature type="domain" description="C2H2-type" evidence="2">
    <location>
        <begin position="226"/>
        <end position="249"/>
    </location>
</feature>
<dbReference type="AlphaFoldDB" id="A0AAE0SVN6"/>
<gene>
    <name evidence="3" type="ORF">CHS0354_024643</name>
</gene>